<proteinExistence type="predicted"/>
<dbReference type="GO" id="GO:0009507">
    <property type="term" value="C:chloroplast"/>
    <property type="evidence" value="ECO:0007669"/>
    <property type="project" value="TreeGrafter"/>
</dbReference>
<keyword evidence="2" id="KW-0472">Membrane</keyword>
<evidence type="ECO:0000256" key="1">
    <source>
        <dbReference type="SAM" id="MobiDB-lite"/>
    </source>
</evidence>
<dbReference type="EMBL" id="JADXDR010000202">
    <property type="protein sequence ID" value="KAI7836127.1"/>
    <property type="molecule type" value="Genomic_DNA"/>
</dbReference>
<dbReference type="PANTHER" id="PTHR36343:SF1">
    <property type="entry name" value="EXPRESSED PROTEIN"/>
    <property type="match status" value="1"/>
</dbReference>
<dbReference type="AlphaFoldDB" id="A0AAD5DEJ3"/>
<gene>
    <name evidence="3" type="ORF">COHA_009957</name>
</gene>
<keyword evidence="2" id="KW-0812">Transmembrane</keyword>
<evidence type="ECO:0000313" key="4">
    <source>
        <dbReference type="Proteomes" id="UP001205105"/>
    </source>
</evidence>
<dbReference type="PANTHER" id="PTHR36343">
    <property type="entry name" value="EXPRESSED PROTEIN"/>
    <property type="match status" value="1"/>
</dbReference>
<evidence type="ECO:0000256" key="2">
    <source>
        <dbReference type="SAM" id="Phobius"/>
    </source>
</evidence>
<organism evidence="3 4">
    <name type="scientific">Chlorella ohadii</name>
    <dbReference type="NCBI Taxonomy" id="2649997"/>
    <lineage>
        <taxon>Eukaryota</taxon>
        <taxon>Viridiplantae</taxon>
        <taxon>Chlorophyta</taxon>
        <taxon>core chlorophytes</taxon>
        <taxon>Trebouxiophyceae</taxon>
        <taxon>Chlorellales</taxon>
        <taxon>Chlorellaceae</taxon>
        <taxon>Chlorella clade</taxon>
        <taxon>Chlorella</taxon>
    </lineage>
</organism>
<feature type="transmembrane region" description="Helical" evidence="2">
    <location>
        <begin position="23"/>
        <end position="42"/>
    </location>
</feature>
<keyword evidence="4" id="KW-1185">Reference proteome</keyword>
<protein>
    <submittedName>
        <fullName evidence="3">Uncharacterized protein</fullName>
    </submittedName>
</protein>
<dbReference type="Proteomes" id="UP001205105">
    <property type="component" value="Unassembled WGS sequence"/>
</dbReference>
<comment type="caution">
    <text evidence="3">The sequence shown here is derived from an EMBL/GenBank/DDBJ whole genome shotgun (WGS) entry which is preliminary data.</text>
</comment>
<evidence type="ECO:0000313" key="3">
    <source>
        <dbReference type="EMBL" id="KAI7836127.1"/>
    </source>
</evidence>
<reference evidence="3" key="1">
    <citation type="submission" date="2020-11" db="EMBL/GenBank/DDBJ databases">
        <title>Chlorella ohadii genome sequencing and assembly.</title>
        <authorList>
            <person name="Murik O."/>
            <person name="Treves H."/>
            <person name="Kedem I."/>
            <person name="Shotland Y."/>
            <person name="Kaplan A."/>
        </authorList>
    </citation>
    <scope>NUCLEOTIDE SEQUENCE</scope>
    <source>
        <strain evidence="3">1</strain>
    </source>
</reference>
<feature type="region of interest" description="Disordered" evidence="1">
    <location>
        <begin position="46"/>
        <end position="76"/>
    </location>
</feature>
<sequence>MRSCDSCVPAKLRLSVTNSERTGAGPLMLLLLGLLLLGLLSLEPADNANKTSKGIRREDEPEEYWSSKGEREGKNPLSDPLAQIGILAILFPFIFLAIAIAFGLVDLSGGR</sequence>
<accession>A0AAD5DEJ3</accession>
<name>A0AAD5DEJ3_9CHLO</name>
<keyword evidence="2" id="KW-1133">Transmembrane helix</keyword>
<feature type="transmembrane region" description="Helical" evidence="2">
    <location>
        <begin position="81"/>
        <end position="105"/>
    </location>
</feature>